<dbReference type="PIRSF" id="PIRSF030820">
    <property type="entry name" value="UCP030820"/>
    <property type="match status" value="1"/>
</dbReference>
<dbReference type="RefSeq" id="WP_279248178.1">
    <property type="nucleotide sequence ID" value="NZ_SHNO01000001.1"/>
</dbReference>
<evidence type="ECO:0000313" key="2">
    <source>
        <dbReference type="EMBL" id="MCX2976428.1"/>
    </source>
</evidence>
<feature type="compositionally biased region" description="Basic and acidic residues" evidence="1">
    <location>
        <begin position="12"/>
        <end position="24"/>
    </location>
</feature>
<evidence type="ECO:0000256" key="1">
    <source>
        <dbReference type="SAM" id="MobiDB-lite"/>
    </source>
</evidence>
<dbReference type="InterPro" id="IPR008318">
    <property type="entry name" value="UCP030820"/>
</dbReference>
<sequence length="157" mass="17737">MPRIIKDGAITEDNRAGIDSEDRSPGQGQICTLQQWQKLTHKQGSAVQLEPGQEPTPLLQDLEDIELVVINFSVFTDGRGFSYGRELREQGYSGELRATGHFIRDQLTYLGRCGFNAFDLQEGADLHEALNSLKDFSEYYQASIDSPQPLFRRRENA</sequence>
<reference evidence="2" key="1">
    <citation type="submission" date="2019-02" db="EMBL/GenBank/DDBJ databases">
        <authorList>
            <person name="Li S.-H."/>
        </authorList>
    </citation>
    <scope>NUCLEOTIDE SEQUENCE</scope>
    <source>
        <strain evidence="2">IMCC11814</strain>
    </source>
</reference>
<keyword evidence="3" id="KW-1185">Reference proteome</keyword>
<name>A0ABT3T2E0_9GAMM</name>
<dbReference type="EMBL" id="SHNO01000001">
    <property type="protein sequence ID" value="MCX2976428.1"/>
    <property type="molecule type" value="Genomic_DNA"/>
</dbReference>
<evidence type="ECO:0000313" key="3">
    <source>
        <dbReference type="Proteomes" id="UP001143304"/>
    </source>
</evidence>
<dbReference type="Pfam" id="PF06073">
    <property type="entry name" value="DUF934"/>
    <property type="match status" value="1"/>
</dbReference>
<protein>
    <submittedName>
        <fullName evidence="2">DUF934 domain-containing protein</fullName>
    </submittedName>
</protein>
<organism evidence="2 3">
    <name type="scientific">Candidatus Marimicrobium litorale</name>
    <dbReference type="NCBI Taxonomy" id="2518991"/>
    <lineage>
        <taxon>Bacteria</taxon>
        <taxon>Pseudomonadati</taxon>
        <taxon>Pseudomonadota</taxon>
        <taxon>Gammaproteobacteria</taxon>
        <taxon>Cellvibrionales</taxon>
        <taxon>Halieaceae</taxon>
        <taxon>Marimicrobium</taxon>
    </lineage>
</organism>
<gene>
    <name evidence="2" type="ORF">EYC82_03570</name>
</gene>
<dbReference type="Proteomes" id="UP001143304">
    <property type="component" value="Unassembled WGS sequence"/>
</dbReference>
<comment type="caution">
    <text evidence="2">The sequence shown here is derived from an EMBL/GenBank/DDBJ whole genome shotgun (WGS) entry which is preliminary data.</text>
</comment>
<accession>A0ABT3T2E0</accession>
<feature type="region of interest" description="Disordered" evidence="1">
    <location>
        <begin position="1"/>
        <end position="27"/>
    </location>
</feature>
<proteinExistence type="predicted"/>